<dbReference type="PIRSF" id="PIRSF009320">
    <property type="entry name" value="Nuc_binding_HP_1000"/>
    <property type="match status" value="1"/>
</dbReference>
<evidence type="ECO:0000313" key="2">
    <source>
        <dbReference type="Proteomes" id="UP000225833"/>
    </source>
</evidence>
<reference evidence="1 2" key="1">
    <citation type="journal article" date="2017" name="Nat. Microbiol.">
        <title>Natural product diversity associated with the nematode symbionts Photorhabdus and Xenorhabdus.</title>
        <authorList>
            <person name="Tobias N.J."/>
            <person name="Wolff H."/>
            <person name="Djahanschiri B."/>
            <person name="Grundmann F."/>
            <person name="Kronenwerth M."/>
            <person name="Shi Y.M."/>
            <person name="Simonyi S."/>
            <person name="Grun P."/>
            <person name="Shapiro-Ilan D."/>
            <person name="Pidot S.J."/>
            <person name="Stinear T.P."/>
            <person name="Ebersberger I."/>
            <person name="Bode H.B."/>
        </authorList>
    </citation>
    <scope>NUCLEOTIDE SEQUENCE [LARGE SCALE GENOMIC DNA]</scope>
    <source>
        <strain evidence="1 2">DSM 16342</strain>
    </source>
</reference>
<dbReference type="CDD" id="cd02042">
    <property type="entry name" value="ParAB_family"/>
    <property type="match status" value="1"/>
</dbReference>
<dbReference type="OrthoDB" id="69313at2"/>
<protein>
    <submittedName>
        <fullName evidence="1">Uncharacterized protein</fullName>
    </submittedName>
</protein>
<evidence type="ECO:0000313" key="1">
    <source>
        <dbReference type="EMBL" id="PHM25065.1"/>
    </source>
</evidence>
<proteinExistence type="predicted"/>
<dbReference type="RefSeq" id="WP_099136890.1">
    <property type="nucleotide sequence ID" value="NZ_CAWNNJ010000088.1"/>
</dbReference>
<dbReference type="Gene3D" id="3.40.50.300">
    <property type="entry name" value="P-loop containing nucleotide triphosphate hydrolases"/>
    <property type="match status" value="1"/>
</dbReference>
<dbReference type="InterPro" id="IPR027417">
    <property type="entry name" value="P-loop_NTPase"/>
</dbReference>
<organism evidence="1 2">
    <name type="scientific">Xenorhabdus budapestensis</name>
    <dbReference type="NCBI Taxonomy" id="290110"/>
    <lineage>
        <taxon>Bacteria</taxon>
        <taxon>Pseudomonadati</taxon>
        <taxon>Pseudomonadota</taxon>
        <taxon>Gammaproteobacteria</taxon>
        <taxon>Enterobacterales</taxon>
        <taxon>Morganellaceae</taxon>
        <taxon>Xenorhabdus</taxon>
    </lineage>
</organism>
<comment type="caution">
    <text evidence="1">The sequence shown here is derived from an EMBL/GenBank/DDBJ whole genome shotgun (WGS) entry which is preliminary data.</text>
</comment>
<dbReference type="PANTHER" id="PTHR13696:SF96">
    <property type="entry name" value="COBQ_COBB_MIND_PARA NUCLEOTIDE BINDING DOMAIN-CONTAINING PROTEIN"/>
    <property type="match status" value="1"/>
</dbReference>
<dbReference type="Pfam" id="PF09140">
    <property type="entry name" value="MipZ"/>
    <property type="match status" value="1"/>
</dbReference>
<dbReference type="Proteomes" id="UP000225833">
    <property type="component" value="Unassembled WGS sequence"/>
</dbReference>
<dbReference type="InterPro" id="IPR015223">
    <property type="entry name" value="MipZ"/>
</dbReference>
<sequence length="219" mass="24523">MGKIIVFGSHKGGVGKSTILVSILAYLLKTGKKCAVLECDDQQSIKDWVSERQEVGITPEVSYFECYTDIAERAQKLATKFDYVLLDTPGKKSAEFRKALICADVLLSFIEPGAQIEINTLSRMVEDVKTAQASLNPTMKPWIVLNRCVTDPRDKEAGELRKMLNDDPDWLPVPRQRIYSRKAYKAAYNAGQGVHEFNDKGGNKARGEIEILLNELEII</sequence>
<dbReference type="AlphaFoldDB" id="A0A2D0IT55"/>
<name>A0A2D0IT55_XENBU</name>
<gene>
    <name evidence="1" type="ORF">Xbud_03138</name>
</gene>
<dbReference type="EMBL" id="NIBS01000021">
    <property type="protein sequence ID" value="PHM25065.1"/>
    <property type="molecule type" value="Genomic_DNA"/>
</dbReference>
<dbReference type="PANTHER" id="PTHR13696">
    <property type="entry name" value="P-LOOP CONTAINING NUCLEOSIDE TRIPHOSPHATE HYDROLASE"/>
    <property type="match status" value="1"/>
</dbReference>
<dbReference type="SUPFAM" id="SSF52540">
    <property type="entry name" value="P-loop containing nucleoside triphosphate hydrolases"/>
    <property type="match status" value="1"/>
</dbReference>
<accession>A0A2D0IT55</accession>
<dbReference type="InterPro" id="IPR050678">
    <property type="entry name" value="DNA_Partitioning_ATPase"/>
</dbReference>